<dbReference type="AlphaFoldDB" id="A0A1M5U0G5"/>
<dbReference type="RefSeq" id="WP_067655766.1">
    <property type="nucleotide sequence ID" value="NZ_FQXG01000003.1"/>
</dbReference>
<organism evidence="1 2">
    <name type="scientific">Ferrimonas marina</name>
    <dbReference type="NCBI Taxonomy" id="299255"/>
    <lineage>
        <taxon>Bacteria</taxon>
        <taxon>Pseudomonadati</taxon>
        <taxon>Pseudomonadota</taxon>
        <taxon>Gammaproteobacteria</taxon>
        <taxon>Alteromonadales</taxon>
        <taxon>Ferrimonadaceae</taxon>
        <taxon>Ferrimonas</taxon>
    </lineage>
</organism>
<accession>A0A1M5U0G5</accession>
<reference evidence="1 2" key="1">
    <citation type="submission" date="2016-11" db="EMBL/GenBank/DDBJ databases">
        <authorList>
            <person name="Jaros S."/>
            <person name="Januszkiewicz K."/>
            <person name="Wedrychowicz H."/>
        </authorList>
    </citation>
    <scope>NUCLEOTIDE SEQUENCE [LARGE SCALE GENOMIC DNA]</scope>
    <source>
        <strain evidence="1 2">DSM 16917</strain>
    </source>
</reference>
<name>A0A1M5U0G5_9GAMM</name>
<proteinExistence type="predicted"/>
<evidence type="ECO:0000313" key="1">
    <source>
        <dbReference type="EMBL" id="SHH56366.1"/>
    </source>
</evidence>
<protein>
    <submittedName>
        <fullName evidence="1">Uncharacterized protein</fullName>
    </submittedName>
</protein>
<keyword evidence="2" id="KW-1185">Reference proteome</keyword>
<sequence length="329" mass="36956">MSRYPTSNEARILAKQLSQQLGIKHTHAQDAIAVAYYLEDWSALKDQFGKPCAGAYANDSTGMYSLQSPRAEVDQILKTQFPELKSHLGGRDVLIGSPLHKVLTGDLRGIPDVWLAALLEGERSKPMAKQSYAELVEEIQLMPLHLSDVMEQAMRRRGSLAKQDRDGDRYFVNPTLYFPQFNISFYAYHRFKGSHVEVFVRELDIVSAVGGDGEAVGPGQPTPSVTRRKWFQPLIIGFLNYYVQQLVLAGYRPRLVVSRICMVDVHKVAGAYVKDLNPAETAIQQILHFLMWRGAVIKPHVNSSGVESDLALHIDDVSSFNWFPEEGRV</sequence>
<dbReference type="EMBL" id="FQXG01000003">
    <property type="protein sequence ID" value="SHH56366.1"/>
    <property type="molecule type" value="Genomic_DNA"/>
</dbReference>
<evidence type="ECO:0000313" key="2">
    <source>
        <dbReference type="Proteomes" id="UP000184268"/>
    </source>
</evidence>
<dbReference type="Proteomes" id="UP000184268">
    <property type="component" value="Unassembled WGS sequence"/>
</dbReference>
<gene>
    <name evidence="1" type="ORF">SAMN02745129_2350</name>
</gene>